<proteinExistence type="predicted"/>
<organism evidence="1 2">
    <name type="scientific">Melastoma candidum</name>
    <dbReference type="NCBI Taxonomy" id="119954"/>
    <lineage>
        <taxon>Eukaryota</taxon>
        <taxon>Viridiplantae</taxon>
        <taxon>Streptophyta</taxon>
        <taxon>Embryophyta</taxon>
        <taxon>Tracheophyta</taxon>
        <taxon>Spermatophyta</taxon>
        <taxon>Magnoliopsida</taxon>
        <taxon>eudicotyledons</taxon>
        <taxon>Gunneridae</taxon>
        <taxon>Pentapetalae</taxon>
        <taxon>rosids</taxon>
        <taxon>malvids</taxon>
        <taxon>Myrtales</taxon>
        <taxon>Melastomataceae</taxon>
        <taxon>Melastomatoideae</taxon>
        <taxon>Melastomateae</taxon>
        <taxon>Melastoma</taxon>
    </lineage>
</organism>
<evidence type="ECO:0000313" key="2">
    <source>
        <dbReference type="Proteomes" id="UP001057402"/>
    </source>
</evidence>
<accession>A0ACB9MTD8</accession>
<reference evidence="2" key="1">
    <citation type="journal article" date="2023" name="Front. Plant Sci.">
        <title>Chromosomal-level genome assembly of Melastoma candidum provides insights into trichome evolution.</title>
        <authorList>
            <person name="Zhong Y."/>
            <person name="Wu W."/>
            <person name="Sun C."/>
            <person name="Zou P."/>
            <person name="Liu Y."/>
            <person name="Dai S."/>
            <person name="Zhou R."/>
        </authorList>
    </citation>
    <scope>NUCLEOTIDE SEQUENCE [LARGE SCALE GENOMIC DNA]</scope>
</reference>
<dbReference type="Proteomes" id="UP001057402">
    <property type="component" value="Chromosome 9"/>
</dbReference>
<sequence length="392" mass="43599">MAAELVFSATSDKLEEMDWMKSIEICELVALNPGTGKEVVKSIKKRLESKSSISQLYAVMLLEMLMNNVGEVIHKQVIGLNVLPILVKIGKSKANLSLSERIFLLLDATQKSLGGPAGKFPEYFSTYNDLVKAGVPFPEQNRSVPIDEPTRKSDSASNAGKSVQSHGKLTLAKDKGDSSKQELQQVPDSSIIQKARNSLEVLREVLDNIDLQRNVHSMGAKDEFTLDLVEQCSFQKQRVMHLVLTSRNEKLVSQAIELNDQLQKVLDRHDALVSGRPVRRTFQPFSEIEEEEESETEQLFRRRKGKSRAMPEEDLISVYRHHEDLSGLGEQSSHPTPQTSTSGRQVPPTVIPPPPSRRAEREQFFKGSKQPVSSTLDGQTSVAALCIDDASP</sequence>
<evidence type="ECO:0000313" key="1">
    <source>
        <dbReference type="EMBL" id="KAI4326191.1"/>
    </source>
</evidence>
<comment type="caution">
    <text evidence="1">The sequence shown here is derived from an EMBL/GenBank/DDBJ whole genome shotgun (WGS) entry which is preliminary data.</text>
</comment>
<name>A0ACB9MTD8_9MYRT</name>
<keyword evidence="2" id="KW-1185">Reference proteome</keyword>
<gene>
    <name evidence="1" type="ORF">MLD38_031529</name>
</gene>
<dbReference type="EMBL" id="CM042888">
    <property type="protein sequence ID" value="KAI4326191.1"/>
    <property type="molecule type" value="Genomic_DNA"/>
</dbReference>
<protein>
    <submittedName>
        <fullName evidence="1">Uncharacterized protein</fullName>
    </submittedName>
</protein>